<proteinExistence type="predicted"/>
<evidence type="ECO:0000256" key="1">
    <source>
        <dbReference type="SAM" id="Coils"/>
    </source>
</evidence>
<gene>
    <name evidence="2" type="ORF">PPOP_2643</name>
</gene>
<name>M9LQN5_PAEPP</name>
<protein>
    <submittedName>
        <fullName evidence="2">Acetate kinase</fullName>
    </submittedName>
</protein>
<evidence type="ECO:0000313" key="3">
    <source>
        <dbReference type="Proteomes" id="UP000029453"/>
    </source>
</evidence>
<evidence type="ECO:0000313" key="2">
    <source>
        <dbReference type="EMBL" id="GAC43276.1"/>
    </source>
</evidence>
<dbReference type="GO" id="GO:0016301">
    <property type="term" value="F:kinase activity"/>
    <property type="evidence" value="ECO:0007669"/>
    <property type="project" value="UniProtKB-KW"/>
</dbReference>
<keyword evidence="1" id="KW-0175">Coiled coil</keyword>
<organism evidence="2 3">
    <name type="scientific">Paenibacillus popilliae ATCC 14706</name>
    <dbReference type="NCBI Taxonomy" id="1212764"/>
    <lineage>
        <taxon>Bacteria</taxon>
        <taxon>Bacillati</taxon>
        <taxon>Bacillota</taxon>
        <taxon>Bacilli</taxon>
        <taxon>Bacillales</taxon>
        <taxon>Paenibacillaceae</taxon>
        <taxon>Paenibacillus</taxon>
    </lineage>
</organism>
<dbReference type="AlphaFoldDB" id="M9LQN5"/>
<keyword evidence="3" id="KW-1185">Reference proteome</keyword>
<keyword evidence="2" id="KW-0418">Kinase</keyword>
<accession>M9LQN5</accession>
<comment type="caution">
    <text evidence="2">The sequence shown here is derived from an EMBL/GenBank/DDBJ whole genome shotgun (WGS) entry which is preliminary data.</text>
</comment>
<feature type="coiled-coil region" evidence="1">
    <location>
        <begin position="5"/>
        <end position="32"/>
    </location>
</feature>
<sequence length="111" mass="13290">MNEYLKQVDNQMEEKQGDLRELRKRIEENDMEAFITIVKLLLDERLDETIPLYFKMSGFTLSEEQKVCRTPDLSCGYDQRRVRNAIISVCIAHLLRGWRRRTRLSRTSRQP</sequence>
<reference evidence="2 3" key="1">
    <citation type="submission" date="2012-10" db="EMBL/GenBank/DDBJ databases">
        <title>Draft Genome Sequence of Paenibacillus popilliae ATCC 14706T.</title>
        <authorList>
            <person name="Iiyama K."/>
            <person name="Mori K."/>
            <person name="Mon H."/>
            <person name="Chieda Y."/>
            <person name="Lee J.M."/>
            <person name="Kusakabe T."/>
            <person name="Tashiro K."/>
            <person name="Asano S."/>
            <person name="Yasunaga-Aoki C."/>
            <person name="Shimizu S."/>
        </authorList>
    </citation>
    <scope>NUCLEOTIDE SEQUENCE [LARGE SCALE GENOMIC DNA]</scope>
    <source>
        <strain evidence="2 3">ATCC 14706</strain>
    </source>
</reference>
<dbReference type="EMBL" id="BALG01000186">
    <property type="protein sequence ID" value="GAC43276.1"/>
    <property type="molecule type" value="Genomic_DNA"/>
</dbReference>
<keyword evidence="2" id="KW-0808">Transferase</keyword>
<dbReference type="Proteomes" id="UP000029453">
    <property type="component" value="Unassembled WGS sequence"/>
</dbReference>